<proteinExistence type="predicted"/>
<name>A0A0S7YIE7_UNCT6</name>
<evidence type="ECO:0000256" key="1">
    <source>
        <dbReference type="ARBA" id="ARBA00022729"/>
    </source>
</evidence>
<protein>
    <recommendedName>
        <fullName evidence="6">Gingipain domain-containing protein</fullName>
    </recommendedName>
</protein>
<comment type="caution">
    <text evidence="4">The sequence shown here is derived from an EMBL/GenBank/DDBJ whole genome shotgun (WGS) entry which is preliminary data.</text>
</comment>
<dbReference type="InterPro" id="IPR029031">
    <property type="entry name" value="Gingipain_N_sf"/>
</dbReference>
<sequence length="1277" mass="143286">MINLFILFFVINSTNIKTLGNAGLDISFSMDNVARRAVTFSEAVYLNNEGEPDLPSVLYKIGIPQDADVEIIVRESRGEVIKNITIEPVIHAGIYEGRDSKVYEPRSNVYQENKLFPETIYEISQPSYFRDIYTIDIRVNPVQYNPVTKELHVSQHVTVSIRFKNKPSVKPILDPSFEEIYKRTIINYEQCKLWRREPLRNGTNPFASGVWFKIEVDEEGIYRIGYSEIQGAGLDPAQFDPQTMKIYTAAFDLLPTDVVSPFADSLIEVPVYIEGEADHSFDAGDYLIFYGYPGSHFVPDSEVTWFENGYAINNVYWFTFGGAAGKRMETVDAQWNGETSHTTVTDVLHSEDDIGNPTRSGINWYWQDISPAEGPSGTGSVTLDHPRADSDAQVTVGIFTLNSGTWWYQLALDGVVFFSDTLDIGTHNSWPPYYLVGSTTLSGDSSVLTITLTRPSGTTGGFTSYLNSINMQYERSTDMSLTFHALYQTQQTYSVQCSNVNSSPYILDITNLKNPKMLSNLTLENNTLHLSGECDSFQLLYFSTLALAKSVALIPTNAGTLRDQLPGCEYLFITHKNFSNAIMPLVDYRRNEYTTMVITVDDIFNDFSFGKFDPLAIKHFLYYTTNNWAIVPTYVLLVGDATYDYKNNLNKESPPNFIPMYESGCTLSGNPGIPPNHIYEGEYVNFGAGEIMILGRITVRTNQEVRDFIDKLFTYETGTIDGMWNKRIILAGDDEFANVGGGTWEGPFLHCGACEGMISYTPDSLYDFVKVYMVSYPPVHGENSHYKKPLAEKAFIQELNKGGLAGVFMGHGNTHQLADEGLFFHTDIPQIKNGRRYFLYYFGSCTVGRFDDSDFECIGEQLVRIRDGAIGTMAATAGTGCSSNTTIGERMFDYVTRDTNLTMGESCFLARDGYWGLHYLFIGDPATKLRRIDTQMEIAASPDSLRPLEKLSVIPDASQYFLKGFVRDTSIIALFDETTQDKFSGRVLRDVQAGPSTFVPFLYEIDGKEIYQGFWDQDTAVLIVPNIATTHVPVVKLSTFYGSSSGIFDSIRVYGNAAISPDQEGPAVAFYDGARRLQNEDWVSEEFTLTGKVSDESGINLLYSVDNARGFYLLVNGDVDNKIDLRSLFLYSKNSYTDGEFHVALDLPQQKDTVTVNIADNNNNQTVHEIILNAETTGQISIENFLIYPNPLQHNQDMWFTFRLTSPGTVSLKIFTIAGRLIKTIDNIVCSAGYNQIPWNTLDDYQDEISNGVYLVKIFVEAESATDDVIEKFIIAR</sequence>
<dbReference type="Proteomes" id="UP000051012">
    <property type="component" value="Unassembled WGS sequence"/>
</dbReference>
<dbReference type="GO" id="GO:0006508">
    <property type="term" value="P:proteolysis"/>
    <property type="evidence" value="ECO:0007669"/>
    <property type="project" value="InterPro"/>
</dbReference>
<evidence type="ECO:0000259" key="2">
    <source>
        <dbReference type="Pfam" id="PF01364"/>
    </source>
</evidence>
<gene>
    <name evidence="4" type="ORF">AMJ52_01170</name>
</gene>
<dbReference type="SUPFAM" id="SSF52129">
    <property type="entry name" value="Caspase-like"/>
    <property type="match status" value="1"/>
</dbReference>
<organism evidence="4 5">
    <name type="scientific">candidate division TA06 bacterium DG_78</name>
    <dbReference type="NCBI Taxonomy" id="1703772"/>
    <lineage>
        <taxon>Bacteria</taxon>
        <taxon>Bacteria division TA06</taxon>
    </lineage>
</organism>
<evidence type="ECO:0008006" key="6">
    <source>
        <dbReference type="Google" id="ProtNLM"/>
    </source>
</evidence>
<evidence type="ECO:0000313" key="5">
    <source>
        <dbReference type="Proteomes" id="UP000051012"/>
    </source>
</evidence>
<dbReference type="InterPro" id="IPR026444">
    <property type="entry name" value="Secre_tail"/>
</dbReference>
<dbReference type="InterPro" id="IPR012600">
    <property type="entry name" value="Propeptide_C25"/>
</dbReference>
<feature type="domain" description="Gingipain propeptide" evidence="3">
    <location>
        <begin position="36"/>
        <end position="190"/>
    </location>
</feature>
<evidence type="ECO:0000313" key="4">
    <source>
        <dbReference type="EMBL" id="KPJ74271.1"/>
    </source>
</evidence>
<dbReference type="Gene3D" id="3.40.50.10390">
    <property type="entry name" value="Gingipain r, domain 1"/>
    <property type="match status" value="1"/>
</dbReference>
<dbReference type="AlphaFoldDB" id="A0A0S7YIE7"/>
<dbReference type="InterPro" id="IPR038490">
    <property type="entry name" value="Gingipain_propep_sf"/>
</dbReference>
<dbReference type="Gene3D" id="2.60.40.4070">
    <property type="match status" value="1"/>
</dbReference>
<dbReference type="Pfam" id="PF08126">
    <property type="entry name" value="Propeptide_C25"/>
    <property type="match status" value="1"/>
</dbReference>
<accession>A0A0S7YIE7</accession>
<dbReference type="EMBL" id="LJNI01000009">
    <property type="protein sequence ID" value="KPJ74271.1"/>
    <property type="molecule type" value="Genomic_DNA"/>
</dbReference>
<dbReference type="Gene3D" id="3.40.50.1460">
    <property type="match status" value="1"/>
</dbReference>
<evidence type="ECO:0000259" key="3">
    <source>
        <dbReference type="Pfam" id="PF08126"/>
    </source>
</evidence>
<dbReference type="InterPro" id="IPR029030">
    <property type="entry name" value="Caspase-like_dom_sf"/>
</dbReference>
<dbReference type="NCBIfam" id="TIGR04183">
    <property type="entry name" value="Por_Secre_tail"/>
    <property type="match status" value="1"/>
</dbReference>
<keyword evidence="1" id="KW-0732">Signal</keyword>
<dbReference type="Pfam" id="PF01364">
    <property type="entry name" value="Peptidase_C25"/>
    <property type="match status" value="1"/>
</dbReference>
<dbReference type="Gene3D" id="2.60.40.3800">
    <property type="match status" value="1"/>
</dbReference>
<feature type="domain" description="Gingipain" evidence="2">
    <location>
        <begin position="570"/>
        <end position="929"/>
    </location>
</feature>
<dbReference type="InterPro" id="IPR001769">
    <property type="entry name" value="Gingipain"/>
</dbReference>
<dbReference type="GO" id="GO:0004197">
    <property type="term" value="F:cysteine-type endopeptidase activity"/>
    <property type="evidence" value="ECO:0007669"/>
    <property type="project" value="InterPro"/>
</dbReference>
<reference evidence="4 5" key="1">
    <citation type="journal article" date="2015" name="Microbiome">
        <title>Genomic resolution of linkages in carbon, nitrogen, and sulfur cycling among widespread estuary sediment bacteria.</title>
        <authorList>
            <person name="Baker B.J."/>
            <person name="Lazar C.S."/>
            <person name="Teske A.P."/>
            <person name="Dick G.J."/>
        </authorList>
    </citation>
    <scope>NUCLEOTIDE SEQUENCE [LARGE SCALE GENOMIC DNA]</scope>
    <source>
        <strain evidence="4">DG_78</strain>
    </source>
</reference>